<evidence type="ECO:0000256" key="3">
    <source>
        <dbReference type="SAM" id="SignalP"/>
    </source>
</evidence>
<evidence type="ECO:0000259" key="4">
    <source>
        <dbReference type="Pfam" id="PF18902"/>
    </source>
</evidence>
<comment type="caution">
    <text evidence="5">The sequence shown here is derived from an EMBL/GenBank/DDBJ whole genome shotgun (WGS) entry which is preliminary data.</text>
</comment>
<evidence type="ECO:0000256" key="1">
    <source>
        <dbReference type="SAM" id="MobiDB-lite"/>
    </source>
</evidence>
<dbReference type="InterPro" id="IPR043717">
    <property type="entry name" value="DUF5658"/>
</dbReference>
<feature type="transmembrane region" description="Helical" evidence="2">
    <location>
        <begin position="310"/>
        <end position="333"/>
    </location>
</feature>
<accession>A0ABP8M4P0</accession>
<feature type="chain" id="PRO_5045943213" description="DUF5658 domain-containing protein" evidence="3">
    <location>
        <begin position="31"/>
        <end position="405"/>
    </location>
</feature>
<feature type="compositionally biased region" description="Polar residues" evidence="1">
    <location>
        <begin position="37"/>
        <end position="49"/>
    </location>
</feature>
<evidence type="ECO:0000256" key="2">
    <source>
        <dbReference type="SAM" id="Phobius"/>
    </source>
</evidence>
<keyword evidence="2" id="KW-0812">Transmembrane</keyword>
<protein>
    <recommendedName>
        <fullName evidence="4">DUF5658 domain-containing protein</fullName>
    </recommendedName>
</protein>
<keyword evidence="2" id="KW-1133">Transmembrane helix</keyword>
<proteinExistence type="predicted"/>
<feature type="region of interest" description="Disordered" evidence="1">
    <location>
        <begin position="32"/>
        <end position="56"/>
    </location>
</feature>
<keyword evidence="6" id="KW-1185">Reference proteome</keyword>
<dbReference type="Proteomes" id="UP001500840">
    <property type="component" value="Unassembled WGS sequence"/>
</dbReference>
<keyword evidence="2" id="KW-0472">Membrane</keyword>
<evidence type="ECO:0000313" key="5">
    <source>
        <dbReference type="EMBL" id="GAA4443800.1"/>
    </source>
</evidence>
<evidence type="ECO:0000313" key="6">
    <source>
        <dbReference type="Proteomes" id="UP001500840"/>
    </source>
</evidence>
<feature type="transmembrane region" description="Helical" evidence="2">
    <location>
        <begin position="268"/>
        <end position="289"/>
    </location>
</feature>
<organism evidence="5 6">
    <name type="scientific">Novipirellula rosea</name>
    <dbReference type="NCBI Taxonomy" id="1031540"/>
    <lineage>
        <taxon>Bacteria</taxon>
        <taxon>Pseudomonadati</taxon>
        <taxon>Planctomycetota</taxon>
        <taxon>Planctomycetia</taxon>
        <taxon>Pirellulales</taxon>
        <taxon>Pirellulaceae</taxon>
        <taxon>Novipirellula</taxon>
    </lineage>
</organism>
<keyword evidence="3" id="KW-0732">Signal</keyword>
<dbReference type="RefSeq" id="WP_345318467.1">
    <property type="nucleotide sequence ID" value="NZ_BAABGA010000005.1"/>
</dbReference>
<dbReference type="EMBL" id="BAABGA010000005">
    <property type="protein sequence ID" value="GAA4443800.1"/>
    <property type="molecule type" value="Genomic_DNA"/>
</dbReference>
<sequence>MVQTNKSQWIRVTVLLATLVFGLITVAAPAEDKTAQDKTAQTESAQENTDSPKYREFESTPLTEDSFVFLNGVYLPPPLDIKFSNEGIEIDGQFFDETAFDLSSYVENRRWSGRGYGFRGMDMRGRGDRGEWGGRGNWGDRGEWGDRAQRGREYLPRSPFQSLAESFTSSGSGVVAVFYSGEAPLLLDASEQGHELLKALLGRETPSEAELMSSGSERIDFELWHRLVQDFKISPEFATRASEEVNRLEQIYETNDRKTAAFMLSQQIAFPLSMIAMVTVVLAFGHLMAHPQQMVAISDDPLTLANAKKATVWSLTIVGVLSALDLVWTLIAHQSGAMRELNPLGNGLIHDPVQLILFKITVTGLAIGILYYLHEQPLARRATWWCCLVLTLLTARWLTFNSMFL</sequence>
<dbReference type="Pfam" id="PF18902">
    <property type="entry name" value="DUF5658"/>
    <property type="match status" value="1"/>
</dbReference>
<gene>
    <name evidence="5" type="ORF">GCM10023156_01390</name>
</gene>
<feature type="domain" description="DUF5658" evidence="4">
    <location>
        <begin position="317"/>
        <end position="394"/>
    </location>
</feature>
<feature type="transmembrane region" description="Helical" evidence="2">
    <location>
        <begin position="382"/>
        <end position="400"/>
    </location>
</feature>
<reference evidence="6" key="1">
    <citation type="journal article" date="2019" name="Int. J. Syst. Evol. Microbiol.">
        <title>The Global Catalogue of Microorganisms (GCM) 10K type strain sequencing project: providing services to taxonomists for standard genome sequencing and annotation.</title>
        <authorList>
            <consortium name="The Broad Institute Genomics Platform"/>
            <consortium name="The Broad Institute Genome Sequencing Center for Infectious Disease"/>
            <person name="Wu L."/>
            <person name="Ma J."/>
        </authorList>
    </citation>
    <scope>NUCLEOTIDE SEQUENCE [LARGE SCALE GENOMIC DNA]</scope>
    <source>
        <strain evidence="6">JCM 17759</strain>
    </source>
</reference>
<feature type="signal peptide" evidence="3">
    <location>
        <begin position="1"/>
        <end position="30"/>
    </location>
</feature>
<name>A0ABP8M4P0_9BACT</name>
<feature type="transmembrane region" description="Helical" evidence="2">
    <location>
        <begin position="353"/>
        <end position="373"/>
    </location>
</feature>